<dbReference type="Proteomes" id="UP001629113">
    <property type="component" value="Unassembled WGS sequence"/>
</dbReference>
<dbReference type="PROSITE" id="PS00463">
    <property type="entry name" value="ZN2_CY6_FUNGAL_1"/>
    <property type="match status" value="1"/>
</dbReference>
<name>A0ABR4P1D1_9HELO</name>
<dbReference type="PRINTS" id="PR00755">
    <property type="entry name" value="AFLATOXINBRP"/>
</dbReference>
<comment type="caution">
    <text evidence="3">The sequence shown here is derived from an EMBL/GenBank/DDBJ whole genome shotgun (WGS) entry which is preliminary data.</text>
</comment>
<organism evidence="3 4">
    <name type="scientific">Phlyctema vagabunda</name>
    <dbReference type="NCBI Taxonomy" id="108571"/>
    <lineage>
        <taxon>Eukaryota</taxon>
        <taxon>Fungi</taxon>
        <taxon>Dikarya</taxon>
        <taxon>Ascomycota</taxon>
        <taxon>Pezizomycotina</taxon>
        <taxon>Leotiomycetes</taxon>
        <taxon>Helotiales</taxon>
        <taxon>Dermateaceae</taxon>
        <taxon>Phlyctema</taxon>
    </lineage>
</organism>
<dbReference type="PROSITE" id="PS50048">
    <property type="entry name" value="ZN2_CY6_FUNGAL_2"/>
    <property type="match status" value="1"/>
</dbReference>
<dbReference type="Gene3D" id="4.10.240.10">
    <property type="entry name" value="Zn(2)-C6 fungal-type DNA-binding domain"/>
    <property type="match status" value="1"/>
</dbReference>
<gene>
    <name evidence="3" type="ORF">PVAG01_11108</name>
</gene>
<evidence type="ECO:0000256" key="1">
    <source>
        <dbReference type="ARBA" id="ARBA00023242"/>
    </source>
</evidence>
<evidence type="ECO:0000313" key="4">
    <source>
        <dbReference type="Proteomes" id="UP001629113"/>
    </source>
</evidence>
<dbReference type="CDD" id="cd00067">
    <property type="entry name" value="GAL4"/>
    <property type="match status" value="1"/>
</dbReference>
<dbReference type="PANTHER" id="PTHR47784:SF9">
    <property type="entry name" value="ZN(II)2CYS6 TRANSCRIPTION FACTOR (EUROFUNG)"/>
    <property type="match status" value="1"/>
</dbReference>
<accession>A0ABR4P1D1</accession>
<keyword evidence="4" id="KW-1185">Reference proteome</keyword>
<protein>
    <submittedName>
        <fullName evidence="3">C6 finger domain-containing protein</fullName>
    </submittedName>
</protein>
<proteinExistence type="predicted"/>
<dbReference type="EMBL" id="JBFCZG010000011">
    <property type="protein sequence ID" value="KAL3417108.1"/>
    <property type="molecule type" value="Genomic_DNA"/>
</dbReference>
<evidence type="ECO:0000313" key="3">
    <source>
        <dbReference type="EMBL" id="KAL3417108.1"/>
    </source>
</evidence>
<sequence>MNQVSSTSSVVAQVNRSRKAHRKSRQGCGNCKLRKVKCDESKPKCKRCVSYGVLCNYDSKASELQLSASGAFTIKILPKAVFHPDGQSVQYRVPPVLRFQSIEGSECEAPYQLTEQDAQLVKKFQARTVYTIGNEKNRDVLQNGMINLACSNPYLMHAIITLTLMHDRYLAGLTTPLTAVEAFHYYQSLAQFNKKLSGQVRRGDQDPLWATAMCLGVTSFYYDEARTPEEAWPLKPPSSTDLNWLKMTNGKHEVWRITGPMRNDSLFRVPYPQDLQLFVPKPVGYGLDSLPAELISFCGLDGRSTTKSPYHVVANLLGQANQLNSTVSIIFSFLSFVTSMPIEYKILLQQKDTCALLLLAYWPSDMYFSGKEASAGFHSS</sequence>
<dbReference type="InterPro" id="IPR053157">
    <property type="entry name" value="Sterol_Uptake_Regulator"/>
</dbReference>
<dbReference type="InterPro" id="IPR001138">
    <property type="entry name" value="Zn2Cys6_DnaBD"/>
</dbReference>
<dbReference type="SUPFAM" id="SSF57701">
    <property type="entry name" value="Zn2/Cys6 DNA-binding domain"/>
    <property type="match status" value="1"/>
</dbReference>
<reference evidence="3 4" key="1">
    <citation type="submission" date="2024-06" db="EMBL/GenBank/DDBJ databases">
        <title>Complete genome of Phlyctema vagabunda strain 19-DSS-EL-015.</title>
        <authorList>
            <person name="Fiorenzani C."/>
        </authorList>
    </citation>
    <scope>NUCLEOTIDE SEQUENCE [LARGE SCALE GENOMIC DNA]</scope>
    <source>
        <strain evidence="3 4">19-DSS-EL-015</strain>
    </source>
</reference>
<dbReference type="Pfam" id="PF00172">
    <property type="entry name" value="Zn_clus"/>
    <property type="match status" value="1"/>
</dbReference>
<dbReference type="PANTHER" id="PTHR47784">
    <property type="entry name" value="STEROL UPTAKE CONTROL PROTEIN 2"/>
    <property type="match status" value="1"/>
</dbReference>
<dbReference type="InterPro" id="IPR036864">
    <property type="entry name" value="Zn2-C6_fun-type_DNA-bd_sf"/>
</dbReference>
<dbReference type="SMART" id="SM00066">
    <property type="entry name" value="GAL4"/>
    <property type="match status" value="1"/>
</dbReference>
<feature type="domain" description="Zn(2)-C6 fungal-type" evidence="2">
    <location>
        <begin position="27"/>
        <end position="57"/>
    </location>
</feature>
<keyword evidence="1" id="KW-0539">Nucleus</keyword>
<evidence type="ECO:0000259" key="2">
    <source>
        <dbReference type="PROSITE" id="PS50048"/>
    </source>
</evidence>